<organism evidence="2 3">
    <name type="scientific">Cucurbitaria berberidis CBS 394.84</name>
    <dbReference type="NCBI Taxonomy" id="1168544"/>
    <lineage>
        <taxon>Eukaryota</taxon>
        <taxon>Fungi</taxon>
        <taxon>Dikarya</taxon>
        <taxon>Ascomycota</taxon>
        <taxon>Pezizomycotina</taxon>
        <taxon>Dothideomycetes</taxon>
        <taxon>Pleosporomycetidae</taxon>
        <taxon>Pleosporales</taxon>
        <taxon>Pleosporineae</taxon>
        <taxon>Cucurbitariaceae</taxon>
        <taxon>Cucurbitaria</taxon>
    </lineage>
</organism>
<keyword evidence="3" id="KW-1185">Reference proteome</keyword>
<feature type="compositionally biased region" description="Polar residues" evidence="1">
    <location>
        <begin position="26"/>
        <end position="35"/>
    </location>
</feature>
<evidence type="ECO:0000313" key="2">
    <source>
        <dbReference type="EMBL" id="KAF1850161.1"/>
    </source>
</evidence>
<dbReference type="GeneID" id="63854757"/>
<dbReference type="EMBL" id="ML976614">
    <property type="protein sequence ID" value="KAF1850161.1"/>
    <property type="molecule type" value="Genomic_DNA"/>
</dbReference>
<evidence type="ECO:0000256" key="1">
    <source>
        <dbReference type="SAM" id="MobiDB-lite"/>
    </source>
</evidence>
<dbReference type="RefSeq" id="XP_040792724.1">
    <property type="nucleotide sequence ID" value="XM_040937507.1"/>
</dbReference>
<accession>A0A9P4LC03</accession>
<reference evidence="2" key="1">
    <citation type="submission" date="2020-01" db="EMBL/GenBank/DDBJ databases">
        <authorList>
            <consortium name="DOE Joint Genome Institute"/>
            <person name="Haridas S."/>
            <person name="Albert R."/>
            <person name="Binder M."/>
            <person name="Bloem J."/>
            <person name="Labutti K."/>
            <person name="Salamov A."/>
            <person name="Andreopoulos B."/>
            <person name="Baker S.E."/>
            <person name="Barry K."/>
            <person name="Bills G."/>
            <person name="Bluhm B.H."/>
            <person name="Cannon C."/>
            <person name="Castanera R."/>
            <person name="Culley D.E."/>
            <person name="Daum C."/>
            <person name="Ezra D."/>
            <person name="Gonzalez J.B."/>
            <person name="Henrissat B."/>
            <person name="Kuo A."/>
            <person name="Liang C."/>
            <person name="Lipzen A."/>
            <person name="Lutzoni F."/>
            <person name="Magnuson J."/>
            <person name="Mondo S."/>
            <person name="Nolan M."/>
            <person name="Ohm R."/>
            <person name="Pangilinan J."/>
            <person name="Park H.-J."/>
            <person name="Ramirez L."/>
            <person name="Alfaro M."/>
            <person name="Sun H."/>
            <person name="Tritt A."/>
            <person name="Yoshinaga Y."/>
            <person name="Zwiers L.-H."/>
            <person name="Turgeon B.G."/>
            <person name="Goodwin S.B."/>
            <person name="Spatafora J.W."/>
            <person name="Crous P.W."/>
            <person name="Grigoriev I.V."/>
        </authorList>
    </citation>
    <scope>NUCLEOTIDE SEQUENCE</scope>
    <source>
        <strain evidence="2">CBS 394.84</strain>
    </source>
</reference>
<feature type="region of interest" description="Disordered" evidence="1">
    <location>
        <begin position="1"/>
        <end position="35"/>
    </location>
</feature>
<name>A0A9P4LC03_9PLEO</name>
<sequence length="104" mass="11717">MPTGDSSEARPSIAEATAENGRSFVPRSQQPDSSISKFDVGAKAWLQDEDCDRPLCEVIVISKRSLRGTFQYQVKYKETEKTVKDPDGTDWFPETQLTVNKPMF</sequence>
<gene>
    <name evidence="2" type="ORF">K460DRAFT_411915</name>
</gene>
<dbReference type="Proteomes" id="UP000800039">
    <property type="component" value="Unassembled WGS sequence"/>
</dbReference>
<evidence type="ECO:0000313" key="3">
    <source>
        <dbReference type="Proteomes" id="UP000800039"/>
    </source>
</evidence>
<comment type="caution">
    <text evidence="2">The sequence shown here is derived from an EMBL/GenBank/DDBJ whole genome shotgun (WGS) entry which is preliminary data.</text>
</comment>
<protein>
    <recommendedName>
        <fullName evidence="4">Chromo domain-containing protein</fullName>
    </recommendedName>
</protein>
<evidence type="ECO:0008006" key="4">
    <source>
        <dbReference type="Google" id="ProtNLM"/>
    </source>
</evidence>
<proteinExistence type="predicted"/>
<dbReference type="AlphaFoldDB" id="A0A9P4LC03"/>